<evidence type="ECO:0000313" key="5">
    <source>
        <dbReference type="Proteomes" id="UP000190669"/>
    </source>
</evidence>
<reference evidence="3 5" key="1">
    <citation type="submission" date="2017-02" db="EMBL/GenBank/DDBJ databases">
        <authorList>
            <person name="Varghese N."/>
            <person name="Submissions S."/>
        </authorList>
    </citation>
    <scope>NUCLEOTIDE SEQUENCE [LARGE SCALE GENOMIC DNA]</scope>
    <source>
        <strain evidence="3 5">DSM 16775</strain>
    </source>
</reference>
<sequence>MKTYFLSALFLGATFISCAKEKKEVDQNESMSTGTLPSDTSMALPPSDSAALNAPLNAGSATPKDSGTTSVQR</sequence>
<protein>
    <recommendedName>
        <fullName evidence="7">Cytochrome C551</fullName>
    </recommendedName>
</protein>
<proteinExistence type="predicted"/>
<evidence type="ECO:0000313" key="6">
    <source>
        <dbReference type="Proteomes" id="UP000251937"/>
    </source>
</evidence>
<evidence type="ECO:0008006" key="7">
    <source>
        <dbReference type="Google" id="ProtNLM"/>
    </source>
</evidence>
<keyword evidence="2" id="KW-0732">Signal</keyword>
<comment type="caution">
    <text evidence="4">The sequence shown here is derived from an EMBL/GenBank/DDBJ whole genome shotgun (WGS) entry which is preliminary data.</text>
</comment>
<accession>A0AAX2IQZ0</accession>
<dbReference type="RefSeq" id="WP_079467031.1">
    <property type="nucleotide sequence ID" value="NZ_CP033934.1"/>
</dbReference>
<dbReference type="EMBL" id="FUZE01000031">
    <property type="protein sequence ID" value="SKC09968.1"/>
    <property type="molecule type" value="Genomic_DNA"/>
</dbReference>
<feature type="signal peptide" evidence="2">
    <location>
        <begin position="1"/>
        <end position="19"/>
    </location>
</feature>
<dbReference type="KEGG" id="cbp:EB354_03930"/>
<dbReference type="AlphaFoldDB" id="A0AAX2IQZ0"/>
<feature type="compositionally biased region" description="Polar residues" evidence="1">
    <location>
        <begin position="28"/>
        <end position="41"/>
    </location>
</feature>
<evidence type="ECO:0000313" key="3">
    <source>
        <dbReference type="EMBL" id="SKC09968.1"/>
    </source>
</evidence>
<dbReference type="Proteomes" id="UP000190669">
    <property type="component" value="Unassembled WGS sequence"/>
</dbReference>
<organism evidence="4 6">
    <name type="scientific">Chryseobacterium balustinum</name>
    <dbReference type="NCBI Taxonomy" id="246"/>
    <lineage>
        <taxon>Bacteria</taxon>
        <taxon>Pseudomonadati</taxon>
        <taxon>Bacteroidota</taxon>
        <taxon>Flavobacteriia</taxon>
        <taxon>Flavobacteriales</taxon>
        <taxon>Weeksellaceae</taxon>
        <taxon>Chryseobacterium group</taxon>
        <taxon>Chryseobacterium</taxon>
    </lineage>
</organism>
<evidence type="ECO:0000313" key="4">
    <source>
        <dbReference type="EMBL" id="SQA92521.1"/>
    </source>
</evidence>
<evidence type="ECO:0000256" key="2">
    <source>
        <dbReference type="SAM" id="SignalP"/>
    </source>
</evidence>
<reference evidence="4 6" key="2">
    <citation type="submission" date="2018-06" db="EMBL/GenBank/DDBJ databases">
        <authorList>
            <consortium name="Pathogen Informatics"/>
            <person name="Doyle S."/>
        </authorList>
    </citation>
    <scope>NUCLEOTIDE SEQUENCE [LARGE SCALE GENOMIC DNA]</scope>
    <source>
        <strain evidence="4 6">NCTC11212</strain>
    </source>
</reference>
<feature type="region of interest" description="Disordered" evidence="1">
    <location>
        <begin position="22"/>
        <end position="73"/>
    </location>
</feature>
<dbReference type="Proteomes" id="UP000251937">
    <property type="component" value="Unassembled WGS sequence"/>
</dbReference>
<gene>
    <name evidence="4" type="ORF">NCTC11212_04104</name>
    <name evidence="3" type="ORF">SAMN05421800_13115</name>
</gene>
<feature type="chain" id="PRO_5043847445" description="Cytochrome C551" evidence="2">
    <location>
        <begin position="20"/>
        <end position="73"/>
    </location>
</feature>
<name>A0AAX2IQZ0_9FLAO</name>
<dbReference type="PROSITE" id="PS51257">
    <property type="entry name" value="PROKAR_LIPOPROTEIN"/>
    <property type="match status" value="1"/>
</dbReference>
<evidence type="ECO:0000256" key="1">
    <source>
        <dbReference type="SAM" id="MobiDB-lite"/>
    </source>
</evidence>
<dbReference type="EMBL" id="UAVR01000024">
    <property type="protein sequence ID" value="SQA92521.1"/>
    <property type="molecule type" value="Genomic_DNA"/>
</dbReference>
<feature type="compositionally biased region" description="Polar residues" evidence="1">
    <location>
        <begin position="59"/>
        <end position="73"/>
    </location>
</feature>
<keyword evidence="5" id="KW-1185">Reference proteome</keyword>